<dbReference type="GO" id="GO:0006826">
    <property type="term" value="P:iron ion transport"/>
    <property type="evidence" value="ECO:0007669"/>
    <property type="project" value="UniProtKB-KW"/>
</dbReference>
<dbReference type="OrthoDB" id="9782587at2"/>
<keyword evidence="5 11" id="KW-0812">Transmembrane</keyword>
<evidence type="ECO:0000313" key="16">
    <source>
        <dbReference type="Proteomes" id="UP000289792"/>
    </source>
</evidence>
<evidence type="ECO:0000256" key="8">
    <source>
        <dbReference type="ARBA" id="ARBA00023077"/>
    </source>
</evidence>
<evidence type="ECO:0000256" key="11">
    <source>
        <dbReference type="PROSITE-ProRule" id="PRU01360"/>
    </source>
</evidence>
<keyword evidence="8 12" id="KW-0798">TonB box</keyword>
<sequence>MRFLVLPTVMIVMTVFLNTLQAQDLKGFVKTEQGIPIPNVSLIHQNKVISKTDINGLFVLPKDLNLPLDIKLKHANYQLKKELFSEVDQIFYLRSTNEIEELSEVVISAPLEIKSNSIIPTSTVTSVALEQQSPVAVVDALNKIAGVYIQSGAINTNRITIRGVGSRTLYGTNKIKAYFNGIPITNGVGETALDIYDPEDLQSIEIIKGPKSTLYGTNLGGTILLNSKNAKTHGYSMDNRTTVGSFGLFKNSTSANFFDGNFSLHFNYDHLEMDGYRDNGQYNRNSYFLNSSYKLNDKTQLSLLFNHTDYTAQIPSSIGKTDYLENPSKAAFTWGQAQGYEADKKSLVGINLTYKFTEQFENSTSVFYTYNDHYEPRPFNILDEFTNGFGLRSVFTNNFDFLGRKAVWNFGTEVFKDEFHWKTIENRYASNNGNGSLEGELLSDNREDRSQLNVFSSIALPVLEKVTLQLGVNYNRTKYDFQDEFNLDQTNKSAGRNFDAIIAPNLNLAYQFTPDQQVFANVGYGFNYPSLEETLTPDGVINPEISPEKGYNYEIGSDVYFFNRKWHIMASYYIMDIQDLLVAQRVGDDQYIGRNAGRTLHKGLEISTDYKLVLTDAINVSPYFNAAFNWHRFKEFISEDIDYSGNELTGVPNVSLASGIALNYHKMSFYINHLYVGEMPMNDSNSIYSDAYSLLNLKLDYSAQLFKALNYKVIFGVNNLADTKHASSILINATGFGNSEPRFYYPGNPRNYYGGVTLNYRF</sequence>
<comment type="similarity">
    <text evidence="11 12">Belongs to the TonB-dependent receptor family.</text>
</comment>
<evidence type="ECO:0000256" key="1">
    <source>
        <dbReference type="ARBA" id="ARBA00004571"/>
    </source>
</evidence>
<dbReference type="InterPro" id="IPR012910">
    <property type="entry name" value="Plug_dom"/>
</dbReference>
<dbReference type="Pfam" id="PF00593">
    <property type="entry name" value="TonB_dep_Rec_b-barrel"/>
    <property type="match status" value="1"/>
</dbReference>
<dbReference type="InterPro" id="IPR000531">
    <property type="entry name" value="Beta-barrel_TonB"/>
</dbReference>
<keyword evidence="6" id="KW-0408">Iron</keyword>
<evidence type="ECO:0000313" key="15">
    <source>
        <dbReference type="EMBL" id="RXJ51436.1"/>
    </source>
</evidence>
<keyword evidence="3 11" id="KW-1134">Transmembrane beta strand</keyword>
<evidence type="ECO:0000256" key="5">
    <source>
        <dbReference type="ARBA" id="ARBA00022692"/>
    </source>
</evidence>
<gene>
    <name evidence="15" type="ORF">ESZ48_06100</name>
</gene>
<comment type="subcellular location">
    <subcellularLocation>
        <location evidence="1 11">Cell outer membrane</location>
        <topology evidence="1 11">Multi-pass membrane protein</topology>
    </subcellularLocation>
</comment>
<evidence type="ECO:0000256" key="12">
    <source>
        <dbReference type="RuleBase" id="RU003357"/>
    </source>
</evidence>
<evidence type="ECO:0000256" key="2">
    <source>
        <dbReference type="ARBA" id="ARBA00022448"/>
    </source>
</evidence>
<name>A0A4V1LN88_9FLAO</name>
<dbReference type="GO" id="GO:0009279">
    <property type="term" value="C:cell outer membrane"/>
    <property type="evidence" value="ECO:0007669"/>
    <property type="project" value="UniProtKB-SubCell"/>
</dbReference>
<dbReference type="Gene3D" id="2.170.130.10">
    <property type="entry name" value="TonB-dependent receptor, plug domain"/>
    <property type="match status" value="1"/>
</dbReference>
<dbReference type="RefSeq" id="WP_129016434.1">
    <property type="nucleotide sequence ID" value="NZ_SDDZ01000002.1"/>
</dbReference>
<keyword evidence="4" id="KW-0410">Iron transport</keyword>
<dbReference type="PANTHER" id="PTHR32552">
    <property type="entry name" value="FERRICHROME IRON RECEPTOR-RELATED"/>
    <property type="match status" value="1"/>
</dbReference>
<dbReference type="InterPro" id="IPR039426">
    <property type="entry name" value="TonB-dep_rcpt-like"/>
</dbReference>
<evidence type="ECO:0000256" key="9">
    <source>
        <dbReference type="ARBA" id="ARBA00023136"/>
    </source>
</evidence>
<keyword evidence="15" id="KW-0675">Receptor</keyword>
<dbReference type="AlphaFoldDB" id="A0A4V1LN88"/>
<reference evidence="15 16" key="1">
    <citation type="submission" date="2019-01" db="EMBL/GenBank/DDBJ databases">
        <title>Genome sequence of the Antarctic species Gelidibacter gilvus ACAM 158(T).</title>
        <authorList>
            <person name="Bowman J.P."/>
        </authorList>
    </citation>
    <scope>NUCLEOTIDE SEQUENCE [LARGE SCALE GENOMIC DNA]</scope>
    <source>
        <strain evidence="15 16">IC158</strain>
    </source>
</reference>
<dbReference type="InterPro" id="IPR036942">
    <property type="entry name" value="Beta-barrel_TonB_sf"/>
</dbReference>
<keyword evidence="16" id="KW-1185">Reference proteome</keyword>
<evidence type="ECO:0000259" key="14">
    <source>
        <dbReference type="Pfam" id="PF07715"/>
    </source>
</evidence>
<organism evidence="15 16">
    <name type="scientific">Gelidibacter gilvus</name>
    <dbReference type="NCBI Taxonomy" id="59602"/>
    <lineage>
        <taxon>Bacteria</taxon>
        <taxon>Pseudomonadati</taxon>
        <taxon>Bacteroidota</taxon>
        <taxon>Flavobacteriia</taxon>
        <taxon>Flavobacteriales</taxon>
        <taxon>Flavobacteriaceae</taxon>
        <taxon>Gelidibacter</taxon>
    </lineage>
</organism>
<protein>
    <submittedName>
        <fullName evidence="15">TonB-dependent receptor</fullName>
    </submittedName>
</protein>
<accession>A0A4V1LN88</accession>
<feature type="domain" description="TonB-dependent receptor-like beta-barrel" evidence="13">
    <location>
        <begin position="265"/>
        <end position="720"/>
    </location>
</feature>
<evidence type="ECO:0000256" key="10">
    <source>
        <dbReference type="ARBA" id="ARBA00023237"/>
    </source>
</evidence>
<evidence type="ECO:0000256" key="3">
    <source>
        <dbReference type="ARBA" id="ARBA00022452"/>
    </source>
</evidence>
<dbReference type="InterPro" id="IPR037066">
    <property type="entry name" value="Plug_dom_sf"/>
</dbReference>
<evidence type="ECO:0000259" key="13">
    <source>
        <dbReference type="Pfam" id="PF00593"/>
    </source>
</evidence>
<dbReference type="Gene3D" id="2.40.170.20">
    <property type="entry name" value="TonB-dependent receptor, beta-barrel domain"/>
    <property type="match status" value="1"/>
</dbReference>
<evidence type="ECO:0000256" key="6">
    <source>
        <dbReference type="ARBA" id="ARBA00023004"/>
    </source>
</evidence>
<comment type="caution">
    <text evidence="15">The sequence shown here is derived from an EMBL/GenBank/DDBJ whole genome shotgun (WGS) entry which is preliminary data.</text>
</comment>
<dbReference type="EMBL" id="SDDZ01000002">
    <property type="protein sequence ID" value="RXJ51436.1"/>
    <property type="molecule type" value="Genomic_DNA"/>
</dbReference>
<keyword evidence="10 11" id="KW-0998">Cell outer membrane</keyword>
<evidence type="ECO:0000256" key="7">
    <source>
        <dbReference type="ARBA" id="ARBA00023065"/>
    </source>
</evidence>
<keyword evidence="2 11" id="KW-0813">Transport</keyword>
<dbReference type="SUPFAM" id="SSF56935">
    <property type="entry name" value="Porins"/>
    <property type="match status" value="1"/>
</dbReference>
<keyword evidence="7" id="KW-0406">Ion transport</keyword>
<dbReference type="Pfam" id="PF07715">
    <property type="entry name" value="Plug"/>
    <property type="match status" value="1"/>
</dbReference>
<evidence type="ECO:0000256" key="4">
    <source>
        <dbReference type="ARBA" id="ARBA00022496"/>
    </source>
</evidence>
<dbReference type="PANTHER" id="PTHR32552:SF81">
    <property type="entry name" value="TONB-DEPENDENT OUTER MEMBRANE RECEPTOR"/>
    <property type="match status" value="1"/>
</dbReference>
<dbReference type="Proteomes" id="UP000289792">
    <property type="component" value="Unassembled WGS sequence"/>
</dbReference>
<feature type="domain" description="TonB-dependent receptor plug" evidence="14">
    <location>
        <begin position="117"/>
        <end position="221"/>
    </location>
</feature>
<proteinExistence type="inferred from homology"/>
<dbReference type="PROSITE" id="PS52016">
    <property type="entry name" value="TONB_DEPENDENT_REC_3"/>
    <property type="match status" value="1"/>
</dbReference>
<keyword evidence="9 11" id="KW-0472">Membrane</keyword>